<organism evidence="1 2">
    <name type="scientific">Stephania yunnanensis</name>
    <dbReference type="NCBI Taxonomy" id="152371"/>
    <lineage>
        <taxon>Eukaryota</taxon>
        <taxon>Viridiplantae</taxon>
        <taxon>Streptophyta</taxon>
        <taxon>Embryophyta</taxon>
        <taxon>Tracheophyta</taxon>
        <taxon>Spermatophyta</taxon>
        <taxon>Magnoliopsida</taxon>
        <taxon>Ranunculales</taxon>
        <taxon>Menispermaceae</taxon>
        <taxon>Menispermoideae</taxon>
        <taxon>Cissampelideae</taxon>
        <taxon>Stephania</taxon>
    </lineage>
</organism>
<accession>A0AAP0IFC2</accession>
<sequence length="103" mass="12017">MFEKEARVDLTAGSRYLDTRKTIGDTTLDKMKYQYICVEMRWIREVDIPQGVQYEGYEDPHLSDPNESFDARDAREYLNYSFAYQQGATNEDHGVAPSNEEVH</sequence>
<proteinExistence type="predicted"/>
<reference evidence="1 2" key="1">
    <citation type="submission" date="2024-01" db="EMBL/GenBank/DDBJ databases">
        <title>Genome assemblies of Stephania.</title>
        <authorList>
            <person name="Yang L."/>
        </authorList>
    </citation>
    <scope>NUCLEOTIDE SEQUENCE [LARGE SCALE GENOMIC DNA]</scope>
    <source>
        <strain evidence="1">YNDBR</strain>
        <tissue evidence="1">Leaf</tissue>
    </source>
</reference>
<dbReference type="Proteomes" id="UP001420932">
    <property type="component" value="Unassembled WGS sequence"/>
</dbReference>
<dbReference type="EMBL" id="JBBNAF010000009">
    <property type="protein sequence ID" value="KAK9113776.1"/>
    <property type="molecule type" value="Genomic_DNA"/>
</dbReference>
<name>A0AAP0IFC2_9MAGN</name>
<evidence type="ECO:0000313" key="2">
    <source>
        <dbReference type="Proteomes" id="UP001420932"/>
    </source>
</evidence>
<evidence type="ECO:0000313" key="1">
    <source>
        <dbReference type="EMBL" id="KAK9113776.1"/>
    </source>
</evidence>
<dbReference type="AlphaFoldDB" id="A0AAP0IFC2"/>
<keyword evidence="2" id="KW-1185">Reference proteome</keyword>
<gene>
    <name evidence="1" type="ORF">Syun_020573</name>
</gene>
<protein>
    <submittedName>
        <fullName evidence="1">Uncharacterized protein</fullName>
    </submittedName>
</protein>
<comment type="caution">
    <text evidence="1">The sequence shown here is derived from an EMBL/GenBank/DDBJ whole genome shotgun (WGS) entry which is preliminary data.</text>
</comment>